<feature type="region of interest" description="Disordered" evidence="1">
    <location>
        <begin position="1"/>
        <end position="39"/>
    </location>
</feature>
<proteinExistence type="predicted"/>
<gene>
    <name evidence="2" type="ORF">PHPALM_19608</name>
</gene>
<keyword evidence="3" id="KW-1185">Reference proteome</keyword>
<dbReference type="Gene3D" id="3.10.10.10">
    <property type="entry name" value="HIV Type 1 Reverse Transcriptase, subunit A, domain 1"/>
    <property type="match status" value="1"/>
</dbReference>
<evidence type="ECO:0000256" key="1">
    <source>
        <dbReference type="SAM" id="MobiDB-lite"/>
    </source>
</evidence>
<protein>
    <submittedName>
        <fullName evidence="2">Uncharacterized protein</fullName>
    </submittedName>
</protein>
<dbReference type="EMBL" id="NCKW01011051">
    <property type="protein sequence ID" value="POM64810.1"/>
    <property type="molecule type" value="Genomic_DNA"/>
</dbReference>
<name>A0A2P4XGY1_9STRA</name>
<dbReference type="AlphaFoldDB" id="A0A2P4XGY1"/>
<dbReference type="Proteomes" id="UP000237271">
    <property type="component" value="Unassembled WGS sequence"/>
</dbReference>
<dbReference type="InterPro" id="IPR043502">
    <property type="entry name" value="DNA/RNA_pol_sf"/>
</dbReference>
<accession>A0A2P4XGY1</accession>
<dbReference type="SUPFAM" id="SSF56672">
    <property type="entry name" value="DNA/RNA polymerases"/>
    <property type="match status" value="1"/>
</dbReference>
<reference evidence="2 3" key="1">
    <citation type="journal article" date="2017" name="Genome Biol. Evol.">
        <title>Phytophthora megakarya and P. palmivora, closely related causal agents of cacao black pod rot, underwent increases in genome sizes and gene numbers by different mechanisms.</title>
        <authorList>
            <person name="Ali S.S."/>
            <person name="Shao J."/>
            <person name="Lary D.J."/>
            <person name="Kronmiller B."/>
            <person name="Shen D."/>
            <person name="Strem M.D."/>
            <person name="Amoako-Attah I."/>
            <person name="Akrofi A.Y."/>
            <person name="Begoude B.A."/>
            <person name="Ten Hoopen G.M."/>
            <person name="Coulibaly K."/>
            <person name="Kebe B.I."/>
            <person name="Melnick R.L."/>
            <person name="Guiltinan M.J."/>
            <person name="Tyler B.M."/>
            <person name="Meinhardt L.W."/>
            <person name="Bailey B.A."/>
        </authorList>
    </citation>
    <scope>NUCLEOTIDE SEQUENCE [LARGE SCALE GENOMIC DNA]</scope>
    <source>
        <strain evidence="3">sbr112.9</strain>
    </source>
</reference>
<feature type="region of interest" description="Disordered" evidence="1">
    <location>
        <begin position="52"/>
        <end position="82"/>
    </location>
</feature>
<organism evidence="2 3">
    <name type="scientific">Phytophthora palmivora</name>
    <dbReference type="NCBI Taxonomy" id="4796"/>
    <lineage>
        <taxon>Eukaryota</taxon>
        <taxon>Sar</taxon>
        <taxon>Stramenopiles</taxon>
        <taxon>Oomycota</taxon>
        <taxon>Peronosporomycetes</taxon>
        <taxon>Peronosporales</taxon>
        <taxon>Peronosporaceae</taxon>
        <taxon>Phytophthora</taxon>
    </lineage>
</organism>
<evidence type="ECO:0000313" key="3">
    <source>
        <dbReference type="Proteomes" id="UP000237271"/>
    </source>
</evidence>
<sequence length="345" mass="38089">MPKKCQSDGNHHNKKPRDTVKVSERHAVKGKASSPPHKDACLICKGSHHAMEYPTATREQKDEARRTLAARPSDTGSSTGHPVTINGVLEVPLCADSGAESNILSRIMVDELCAIDSNVTLVALKPLRMVKVAGGKTISSRDRFAVDLRISTATGPLNIARVQCLALHGEEEEFPLRRATMKVFGLMPTAFWNSLQVPENDDVTEGDPELGFDNERKEIHGIPGKLVDDAVEADFEPGLAGDLRALVHEHVDVWRIRIGTDEPDRITLRAGAQPYRSGVRKYPDMQRAFLRTYVQELLDNSLFCRENNSRWACAVLSIGKAGGDGFRITVGYRPVIKLMVPQLRI</sequence>
<feature type="compositionally biased region" description="Basic and acidic residues" evidence="1">
    <location>
        <begin position="1"/>
        <end position="27"/>
    </location>
</feature>
<comment type="caution">
    <text evidence="2">The sequence shown here is derived from an EMBL/GenBank/DDBJ whole genome shotgun (WGS) entry which is preliminary data.</text>
</comment>
<dbReference type="OrthoDB" id="128167at2759"/>
<evidence type="ECO:0000313" key="2">
    <source>
        <dbReference type="EMBL" id="POM64810.1"/>
    </source>
</evidence>